<dbReference type="Pfam" id="PF08765">
    <property type="entry name" value="Mor"/>
    <property type="match status" value="1"/>
</dbReference>
<dbReference type="SUPFAM" id="SSF46689">
    <property type="entry name" value="Homeodomain-like"/>
    <property type="match status" value="1"/>
</dbReference>
<gene>
    <name evidence="2" type="ORF">GCM10023116_15590</name>
</gene>
<dbReference type="Proteomes" id="UP001500604">
    <property type="component" value="Unassembled WGS sequence"/>
</dbReference>
<name>A0ABP8V1U0_9GAMM</name>
<dbReference type="InterPro" id="IPR014875">
    <property type="entry name" value="Mor_transcription_activator"/>
</dbReference>
<proteinExistence type="predicted"/>
<dbReference type="EMBL" id="BAABFL010000129">
    <property type="protein sequence ID" value="GAA4649285.1"/>
    <property type="molecule type" value="Genomic_DNA"/>
</dbReference>
<comment type="caution">
    <text evidence="2">The sequence shown here is derived from an EMBL/GenBank/DDBJ whole genome shotgun (WGS) entry which is preliminary data.</text>
</comment>
<organism evidence="2 3">
    <name type="scientific">Kistimonas scapharcae</name>
    <dbReference type="NCBI Taxonomy" id="1036133"/>
    <lineage>
        <taxon>Bacteria</taxon>
        <taxon>Pseudomonadati</taxon>
        <taxon>Pseudomonadota</taxon>
        <taxon>Gammaproteobacteria</taxon>
        <taxon>Oceanospirillales</taxon>
        <taxon>Endozoicomonadaceae</taxon>
        <taxon>Kistimonas</taxon>
    </lineage>
</organism>
<reference evidence="3" key="1">
    <citation type="journal article" date="2019" name="Int. J. Syst. Evol. Microbiol.">
        <title>The Global Catalogue of Microorganisms (GCM) 10K type strain sequencing project: providing services to taxonomists for standard genome sequencing and annotation.</title>
        <authorList>
            <consortium name="The Broad Institute Genomics Platform"/>
            <consortium name="The Broad Institute Genome Sequencing Center for Infectious Disease"/>
            <person name="Wu L."/>
            <person name="Ma J."/>
        </authorList>
    </citation>
    <scope>NUCLEOTIDE SEQUENCE [LARGE SCALE GENOMIC DNA]</scope>
    <source>
        <strain evidence="3">JCM 17805</strain>
    </source>
</reference>
<keyword evidence="3" id="KW-1185">Reference proteome</keyword>
<evidence type="ECO:0000313" key="2">
    <source>
        <dbReference type="EMBL" id="GAA4649285.1"/>
    </source>
</evidence>
<evidence type="ECO:0000259" key="1">
    <source>
        <dbReference type="Pfam" id="PF08765"/>
    </source>
</evidence>
<protein>
    <recommendedName>
        <fullName evidence="1">Mor transcription activator domain-containing protein</fullName>
    </recommendedName>
</protein>
<feature type="domain" description="Mor transcription activator" evidence="1">
    <location>
        <begin position="37"/>
        <end position="105"/>
    </location>
</feature>
<sequence>MSVENELVRAIGRAKTLELEQAFGGGRKYLARQPRPDSDIVRVIGLAAAEALGQWFGGMQVYIPQTLALIERNRGIVRDVLCGDSKTTVAQRYGLVPRTIRGICQGLDTPQAGLNARRRRCLIQGHRHERAGYPGEPDRA</sequence>
<dbReference type="InterPro" id="IPR009057">
    <property type="entry name" value="Homeodomain-like_sf"/>
</dbReference>
<accession>A0ABP8V1U0</accession>
<evidence type="ECO:0000313" key="3">
    <source>
        <dbReference type="Proteomes" id="UP001500604"/>
    </source>
</evidence>
<dbReference type="RefSeq" id="WP_345195077.1">
    <property type="nucleotide sequence ID" value="NZ_BAABFL010000129.1"/>
</dbReference>